<dbReference type="InterPro" id="IPR025200">
    <property type="entry name" value="PPK_C_dom2"/>
</dbReference>
<dbReference type="PIRSF" id="PIRSF015589">
    <property type="entry name" value="PP_kinase"/>
    <property type="match status" value="1"/>
</dbReference>
<keyword evidence="4 6" id="KW-0418">Kinase</keyword>
<dbReference type="PANTHER" id="PTHR30218:SF0">
    <property type="entry name" value="POLYPHOSPHATE KINASE"/>
    <property type="match status" value="1"/>
</dbReference>
<dbReference type="InterPro" id="IPR036830">
    <property type="entry name" value="PP_kinase_middle_dom_sf"/>
</dbReference>
<feature type="domain" description="Polyphosphate kinase middle" evidence="9">
    <location>
        <begin position="123"/>
        <end position="309"/>
    </location>
</feature>
<evidence type="ECO:0000256" key="5">
    <source>
        <dbReference type="ARBA" id="ARBA00022840"/>
    </source>
</evidence>
<evidence type="ECO:0000259" key="9">
    <source>
        <dbReference type="Pfam" id="PF02503"/>
    </source>
</evidence>
<reference evidence="13" key="1">
    <citation type="submission" date="2019-11" db="EMBL/GenBank/DDBJ databases">
        <authorList>
            <person name="Feng L."/>
        </authorList>
    </citation>
    <scope>NUCLEOTIDE SEQUENCE</scope>
    <source>
        <strain evidence="13">PclaraLFYP37</strain>
    </source>
</reference>
<feature type="domain" description="Polyphosphate kinase C-terminal" evidence="11">
    <location>
        <begin position="504"/>
        <end position="676"/>
    </location>
</feature>
<dbReference type="InterPro" id="IPR003414">
    <property type="entry name" value="PP_kinase"/>
</dbReference>
<dbReference type="Gene3D" id="1.20.58.310">
    <property type="entry name" value="Polyphosphate kinase N-terminal domain"/>
    <property type="match status" value="1"/>
</dbReference>
<organism evidence="13">
    <name type="scientific">Paraprevotella clara</name>
    <dbReference type="NCBI Taxonomy" id="454154"/>
    <lineage>
        <taxon>Bacteria</taxon>
        <taxon>Pseudomonadati</taxon>
        <taxon>Bacteroidota</taxon>
        <taxon>Bacteroidia</taxon>
        <taxon>Bacteroidales</taxon>
        <taxon>Prevotellaceae</taxon>
        <taxon>Paraprevotella</taxon>
    </lineage>
</organism>
<dbReference type="InterPro" id="IPR024953">
    <property type="entry name" value="PP_kinase_middle"/>
</dbReference>
<comment type="function">
    <text evidence="6 7">Catalyzes the reversible transfer of the terminal phosphate of ATP to form a long-chain polyphosphate (polyP).</text>
</comment>
<dbReference type="RefSeq" id="WP_412441544.1">
    <property type="nucleotide sequence ID" value="NZ_CACRUT010000031.1"/>
</dbReference>
<dbReference type="SUPFAM" id="SSF140356">
    <property type="entry name" value="PPK N-terminal domain-like"/>
    <property type="match status" value="1"/>
</dbReference>
<dbReference type="NCBIfam" id="TIGR03705">
    <property type="entry name" value="poly_P_kin"/>
    <property type="match status" value="1"/>
</dbReference>
<dbReference type="AlphaFoldDB" id="A0A6N3GR91"/>
<dbReference type="EC" id="2.7.4.1" evidence="6 7"/>
<feature type="active site" description="Phosphohistidine intermediate" evidence="6">
    <location>
        <position position="439"/>
    </location>
</feature>
<keyword evidence="2 6" id="KW-0808">Transferase</keyword>
<feature type="binding site" evidence="6">
    <location>
        <position position="469"/>
    </location>
    <ligand>
        <name>ATP</name>
        <dbReference type="ChEBI" id="CHEBI:30616"/>
    </ligand>
</feature>
<evidence type="ECO:0000259" key="10">
    <source>
        <dbReference type="Pfam" id="PF13089"/>
    </source>
</evidence>
<dbReference type="GO" id="GO:0008976">
    <property type="term" value="F:polyphosphate kinase activity"/>
    <property type="evidence" value="ECO:0007669"/>
    <property type="project" value="UniProtKB-UniRule"/>
</dbReference>
<comment type="similarity">
    <text evidence="6 7">Belongs to the polyphosphate kinase 1 (PPK1) family.</text>
</comment>
<evidence type="ECO:0000313" key="13">
    <source>
        <dbReference type="EMBL" id="VYU66692.1"/>
    </source>
</evidence>
<proteinExistence type="inferred from homology"/>
<dbReference type="GO" id="GO:0006799">
    <property type="term" value="P:polyphosphate biosynthetic process"/>
    <property type="evidence" value="ECO:0007669"/>
    <property type="project" value="UniProtKB-UniRule"/>
</dbReference>
<feature type="domain" description="Polyphosphate kinase N-terminal" evidence="10">
    <location>
        <begin position="10"/>
        <end position="114"/>
    </location>
</feature>
<evidence type="ECO:0000259" key="12">
    <source>
        <dbReference type="Pfam" id="PF17941"/>
    </source>
</evidence>
<dbReference type="NCBIfam" id="NF003925">
    <property type="entry name" value="PRK05443.3-3"/>
    <property type="match status" value="1"/>
</dbReference>
<sequence length="697" mass="80602">MEPKKSIDVIPRDVSWMYFNYRILQEAQNTSVPLLERLGFMGIYSNNLDEFFRVRMATLTRIAESDVKQMKSQIEEARHTIKVINKLNNRYNKEFGHVVGQLTKELEEEKIRLVNEKQLNEAQQSFIRQYFRNSLAGFTNPIWLSQAERLANESDDTIYLAVKLTRWYDEAKKPKKEYALIRVPVEKFGRFLELPVEDDTHYIMYIDDVIRYCLPMIFVSVDYDHFEAYSFKFTKDAEMELDNESDAGTLQRVQRAVKSRKNGQPLRIVFDASMPKDLYRKIMLNLSLDKFDTTLSGGRYQNHKDLMKFPDCGRGDLKYPAWKPLLLPEFAGARSMLDLIREEDRFLHVPYHSFDHYIQLLCEAAISPRVKSIKTTLYRLAKDSKVVEALIAAAKNGKKVTVVIELLARFDESSNIKWSKRMKDAGINVIFGVEGLKVHSKLLWVEMSGGRDIACIGTGNFHEGNARIYTDCMLMTAAPAIVKDVANVFRFIEKPFLPVKFKELLVSPNIMKKNILAMIQTEIKNKKQGKEAYIKVKINHITDEDVVRKLYDASAAGVEVDLLVRGNCALVTGIQGKSDHIRIHGIIDRYLEHSRILIFCNGGDERYFIGSADWMPRNLDHRIEVMAPVYHPVVRAELKRIVEWGMMDNRKGRIVDGTGHNMFYEGTEGAEAFRSQERLYDYYAKQVAEKQNDKSNE</sequence>
<dbReference type="Gene3D" id="3.30.1840.10">
    <property type="entry name" value="Polyphosphate kinase middle domain"/>
    <property type="match status" value="1"/>
</dbReference>
<evidence type="ECO:0000256" key="6">
    <source>
        <dbReference type="HAMAP-Rule" id="MF_00347"/>
    </source>
</evidence>
<evidence type="ECO:0000256" key="8">
    <source>
        <dbReference type="SAM" id="Coils"/>
    </source>
</evidence>
<dbReference type="Pfam" id="PF13089">
    <property type="entry name" value="PP_kinase_N"/>
    <property type="match status" value="1"/>
</dbReference>
<dbReference type="SUPFAM" id="SSF56024">
    <property type="entry name" value="Phospholipase D/nuclease"/>
    <property type="match status" value="2"/>
</dbReference>
<dbReference type="NCBIfam" id="NF003917">
    <property type="entry name" value="PRK05443.1-1"/>
    <property type="match status" value="1"/>
</dbReference>
<dbReference type="EMBL" id="CACRUT010000031">
    <property type="protein sequence ID" value="VYU66692.1"/>
    <property type="molecule type" value="Genomic_DNA"/>
</dbReference>
<dbReference type="SUPFAM" id="SSF143724">
    <property type="entry name" value="PHP14-like"/>
    <property type="match status" value="1"/>
</dbReference>
<feature type="binding site" evidence="6">
    <location>
        <position position="593"/>
    </location>
    <ligand>
        <name>ATP</name>
        <dbReference type="ChEBI" id="CHEBI:30616"/>
    </ligand>
</feature>
<feature type="domain" description="Polyphosphate kinase C-terminal" evidence="12">
    <location>
        <begin position="336"/>
        <end position="494"/>
    </location>
</feature>
<dbReference type="Gene3D" id="3.30.870.10">
    <property type="entry name" value="Endonuclease Chain A"/>
    <property type="match status" value="2"/>
</dbReference>
<keyword evidence="3 6" id="KW-0547">Nucleotide-binding</keyword>
<dbReference type="GO" id="GO:0046872">
    <property type="term" value="F:metal ion binding"/>
    <property type="evidence" value="ECO:0007669"/>
    <property type="project" value="UniProtKB-KW"/>
</dbReference>
<dbReference type="InterPro" id="IPR025198">
    <property type="entry name" value="PPK_N_dom"/>
</dbReference>
<keyword evidence="5 6" id="KW-0067">ATP-binding</keyword>
<keyword evidence="6" id="KW-0479">Metal-binding</keyword>
<feature type="binding site" evidence="6">
    <location>
        <position position="379"/>
    </location>
    <ligand>
        <name>Mg(2+)</name>
        <dbReference type="ChEBI" id="CHEBI:18420"/>
    </ligand>
</feature>
<evidence type="ECO:0000256" key="7">
    <source>
        <dbReference type="RuleBase" id="RU003800"/>
    </source>
</evidence>
<feature type="binding site" evidence="6">
    <location>
        <position position="409"/>
    </location>
    <ligand>
        <name>Mg(2+)</name>
        <dbReference type="ChEBI" id="CHEBI:18420"/>
    </ligand>
</feature>
<keyword evidence="1 6" id="KW-0597">Phosphoprotein</keyword>
<name>A0A6N3GR91_9BACT</name>
<protein>
    <recommendedName>
        <fullName evidence="6 7">Polyphosphate kinase</fullName>
        <ecNumber evidence="6 7">2.7.4.1</ecNumber>
    </recommendedName>
    <alternativeName>
        <fullName evidence="6">ATP-polyphosphate phosphotransferase</fullName>
    </alternativeName>
    <alternativeName>
        <fullName evidence="6">Polyphosphoric acid kinase</fullName>
    </alternativeName>
</protein>
<evidence type="ECO:0000256" key="4">
    <source>
        <dbReference type="ARBA" id="ARBA00022777"/>
    </source>
</evidence>
<dbReference type="GO" id="GO:0005524">
    <property type="term" value="F:ATP binding"/>
    <property type="evidence" value="ECO:0007669"/>
    <property type="project" value="UniProtKB-KW"/>
</dbReference>
<feature type="coiled-coil region" evidence="8">
    <location>
        <begin position="67"/>
        <end position="123"/>
    </location>
</feature>
<evidence type="ECO:0000256" key="2">
    <source>
        <dbReference type="ARBA" id="ARBA00022679"/>
    </source>
</evidence>
<keyword evidence="8" id="KW-0175">Coiled coil</keyword>
<dbReference type="HAMAP" id="MF_00347">
    <property type="entry name" value="Polyphosphate_kinase"/>
    <property type="match status" value="1"/>
</dbReference>
<comment type="catalytic activity">
    <reaction evidence="6 7">
        <text>[phosphate](n) + ATP = [phosphate](n+1) + ADP</text>
        <dbReference type="Rhea" id="RHEA:19573"/>
        <dbReference type="Rhea" id="RHEA-COMP:9859"/>
        <dbReference type="Rhea" id="RHEA-COMP:14280"/>
        <dbReference type="ChEBI" id="CHEBI:16838"/>
        <dbReference type="ChEBI" id="CHEBI:30616"/>
        <dbReference type="ChEBI" id="CHEBI:456216"/>
        <dbReference type="EC" id="2.7.4.1"/>
    </reaction>
</comment>
<feature type="binding site" evidence="6">
    <location>
        <position position="47"/>
    </location>
    <ligand>
        <name>ATP</name>
        <dbReference type="ChEBI" id="CHEBI:30616"/>
    </ligand>
</feature>
<keyword evidence="6" id="KW-0460">Magnesium</keyword>
<evidence type="ECO:0000259" key="11">
    <source>
        <dbReference type="Pfam" id="PF13090"/>
    </source>
</evidence>
<dbReference type="Pfam" id="PF17941">
    <property type="entry name" value="PP_kinase_C_1"/>
    <property type="match status" value="1"/>
</dbReference>
<comment type="PTM">
    <text evidence="6 7">An intermediate of this reaction is the autophosphorylated ppk in which a phosphate is covalently linked to a histidine residue through a N-P bond.</text>
</comment>
<dbReference type="InterPro" id="IPR036832">
    <property type="entry name" value="PPK_N_dom_sf"/>
</dbReference>
<feature type="binding site" evidence="6">
    <location>
        <position position="565"/>
    </location>
    <ligand>
        <name>ATP</name>
        <dbReference type="ChEBI" id="CHEBI:30616"/>
    </ligand>
</feature>
<accession>A0A6N3GR91</accession>
<dbReference type="CDD" id="cd09164">
    <property type="entry name" value="PLDc_EcPPK1_C1_like"/>
    <property type="match status" value="1"/>
</dbReference>
<dbReference type="GO" id="GO:0009358">
    <property type="term" value="C:polyphosphate kinase complex"/>
    <property type="evidence" value="ECO:0007669"/>
    <property type="project" value="InterPro"/>
</dbReference>
<dbReference type="Pfam" id="PF02503">
    <property type="entry name" value="PP_kinase"/>
    <property type="match status" value="1"/>
</dbReference>
<evidence type="ECO:0000256" key="3">
    <source>
        <dbReference type="ARBA" id="ARBA00022741"/>
    </source>
</evidence>
<dbReference type="PANTHER" id="PTHR30218">
    <property type="entry name" value="POLYPHOSPHATE KINASE"/>
    <property type="match status" value="1"/>
</dbReference>
<gene>
    <name evidence="6 13" type="primary">ppk</name>
    <name evidence="13" type="ORF">PCLFYP37_00550</name>
</gene>
<dbReference type="InterPro" id="IPR041108">
    <property type="entry name" value="PP_kinase_C_1"/>
</dbReference>
<evidence type="ECO:0000256" key="1">
    <source>
        <dbReference type="ARBA" id="ARBA00022553"/>
    </source>
</evidence>
<dbReference type="Pfam" id="PF13090">
    <property type="entry name" value="PP_kinase_C"/>
    <property type="match status" value="1"/>
</dbReference>
<comment type="cofactor">
    <cofactor evidence="6">
        <name>Mg(2+)</name>
        <dbReference type="ChEBI" id="CHEBI:18420"/>
    </cofactor>
</comment>